<protein>
    <recommendedName>
        <fullName evidence="4">Zinc ribbon domain-containing protein</fullName>
    </recommendedName>
</protein>
<reference evidence="2 3" key="1">
    <citation type="submission" date="2017-10" db="EMBL/GenBank/DDBJ databases">
        <title>Genome of an Actinobacterium that displays light-enhanced growth.</title>
        <authorList>
            <person name="Maresca J.A."/>
            <person name="Hempel P."/>
            <person name="Shevchenko O."/>
            <person name="Miller K.J."/>
            <person name="Hahn M.W."/>
        </authorList>
    </citation>
    <scope>NUCLEOTIDE SEQUENCE [LARGE SCALE GENOMIC DNA]</scope>
    <source>
        <strain evidence="2 3">MWH-Mo1</strain>
    </source>
</reference>
<feature type="transmembrane region" description="Helical" evidence="1">
    <location>
        <begin position="85"/>
        <end position="104"/>
    </location>
</feature>
<dbReference type="RefSeq" id="WP_110233172.1">
    <property type="nucleotide sequence ID" value="NZ_CP023994.1"/>
</dbReference>
<dbReference type="Proteomes" id="UP000246894">
    <property type="component" value="Chromosome"/>
</dbReference>
<dbReference type="AlphaFoldDB" id="A0A2Z3RWV1"/>
<evidence type="ECO:0000313" key="2">
    <source>
        <dbReference type="EMBL" id="AWR21317.1"/>
    </source>
</evidence>
<proteinExistence type="predicted"/>
<keyword evidence="1" id="KW-0472">Membrane</keyword>
<gene>
    <name evidence="2" type="ORF">AURMO_00708</name>
</gene>
<dbReference type="KEGG" id="aum:AURMO_00708"/>
<keyword evidence="1" id="KW-0812">Transmembrane</keyword>
<evidence type="ECO:0008006" key="4">
    <source>
        <dbReference type="Google" id="ProtNLM"/>
    </source>
</evidence>
<name>A0A2Z3RWV1_9MICO</name>
<dbReference type="EMBL" id="CP023994">
    <property type="protein sequence ID" value="AWR21317.1"/>
    <property type="molecule type" value="Genomic_DNA"/>
</dbReference>
<feature type="transmembrane region" description="Helical" evidence="1">
    <location>
        <begin position="12"/>
        <end position="33"/>
    </location>
</feature>
<accession>A0A2Z3RWV1</accession>
<keyword evidence="3" id="KW-1185">Reference proteome</keyword>
<organism evidence="2 3">
    <name type="scientific">Aurantimicrobium photophilum</name>
    <dbReference type="NCBI Taxonomy" id="1987356"/>
    <lineage>
        <taxon>Bacteria</taxon>
        <taxon>Bacillati</taxon>
        <taxon>Actinomycetota</taxon>
        <taxon>Actinomycetes</taxon>
        <taxon>Micrococcales</taxon>
        <taxon>Microbacteriaceae</taxon>
        <taxon>Aurantimicrobium</taxon>
    </lineage>
</organism>
<evidence type="ECO:0000313" key="3">
    <source>
        <dbReference type="Proteomes" id="UP000246894"/>
    </source>
</evidence>
<dbReference type="OrthoDB" id="9814116at2"/>
<sequence length="147" mass="16244">MAKMPIGGIMQFVKKFWMLIAGGLSFLIALYAATTMQVSTGYLKGDEEIFVSQPLSGGVFSTSINMKEYLEITDGIDSAVATLSTVFWVFFIAGVALVIMFFVLKRRAKSPRNVNVEVVTNVRQCPFCAEEIKAEAKICKHCQKEVS</sequence>
<evidence type="ECO:0000256" key="1">
    <source>
        <dbReference type="SAM" id="Phobius"/>
    </source>
</evidence>
<keyword evidence="1" id="KW-1133">Transmembrane helix</keyword>